<evidence type="ECO:0000256" key="8">
    <source>
        <dbReference type="ARBA" id="ARBA00023242"/>
    </source>
</evidence>
<dbReference type="InterPro" id="IPR027408">
    <property type="entry name" value="PNPase/RNase_PH_dom_sf"/>
</dbReference>
<evidence type="ECO:0000256" key="1">
    <source>
        <dbReference type="ARBA" id="ARBA00004496"/>
    </source>
</evidence>
<accession>A0A8K1CFV5</accession>
<keyword evidence="6" id="KW-0271">Exosome</keyword>
<dbReference type="InterPro" id="IPR015847">
    <property type="entry name" value="ExoRNase_PH_dom2"/>
</dbReference>
<dbReference type="PANTHER" id="PTHR11097">
    <property type="entry name" value="EXOSOME COMPLEX EXONUCLEASE RIBOSOMAL RNA PROCESSING PROTEIN"/>
    <property type="match status" value="1"/>
</dbReference>
<dbReference type="InterPro" id="IPR033196">
    <property type="entry name" value="Rrp43"/>
</dbReference>
<comment type="subcellular location">
    <subcellularLocation>
        <location evidence="1">Cytoplasm</location>
    </subcellularLocation>
    <subcellularLocation>
        <location evidence="2">Nucleus</location>
        <location evidence="2">Nucleolus</location>
    </subcellularLocation>
</comment>
<evidence type="ECO:0000256" key="6">
    <source>
        <dbReference type="ARBA" id="ARBA00022835"/>
    </source>
</evidence>
<dbReference type="GO" id="GO:0071028">
    <property type="term" value="P:nuclear mRNA surveillance"/>
    <property type="evidence" value="ECO:0007669"/>
    <property type="project" value="TreeGrafter"/>
</dbReference>
<dbReference type="GO" id="GO:0000176">
    <property type="term" value="C:nuclear exosome (RNase complex)"/>
    <property type="evidence" value="ECO:0007669"/>
    <property type="project" value="TreeGrafter"/>
</dbReference>
<dbReference type="InterPro" id="IPR020568">
    <property type="entry name" value="Ribosomal_Su5_D2-typ_SF"/>
</dbReference>
<evidence type="ECO:0000256" key="9">
    <source>
        <dbReference type="ARBA" id="ARBA00030617"/>
    </source>
</evidence>
<comment type="caution">
    <text evidence="12">The sequence shown here is derived from an EMBL/GenBank/DDBJ whole genome shotgun (WGS) entry which is preliminary data.</text>
</comment>
<proteinExistence type="inferred from homology"/>
<dbReference type="Pfam" id="PF03725">
    <property type="entry name" value="RNase_PH_C"/>
    <property type="match status" value="1"/>
</dbReference>
<dbReference type="GO" id="GO:0016075">
    <property type="term" value="P:rRNA catabolic process"/>
    <property type="evidence" value="ECO:0007669"/>
    <property type="project" value="TreeGrafter"/>
</dbReference>
<dbReference type="GO" id="GO:0071035">
    <property type="term" value="P:nuclear polyadenylation-dependent rRNA catabolic process"/>
    <property type="evidence" value="ECO:0007669"/>
    <property type="project" value="TreeGrafter"/>
</dbReference>
<dbReference type="GO" id="GO:0034473">
    <property type="term" value="P:U1 snRNA 3'-end processing"/>
    <property type="evidence" value="ECO:0007669"/>
    <property type="project" value="TreeGrafter"/>
</dbReference>
<keyword evidence="4" id="KW-0963">Cytoplasm</keyword>
<dbReference type="SUPFAM" id="SSF55666">
    <property type="entry name" value="Ribonuclease PH domain 2-like"/>
    <property type="match status" value="1"/>
</dbReference>
<dbReference type="OrthoDB" id="45882at2759"/>
<dbReference type="InterPro" id="IPR050590">
    <property type="entry name" value="Exosome_comp_Rrp42_subfam"/>
</dbReference>
<keyword evidence="8" id="KW-0539">Nucleus</keyword>
<dbReference type="CDD" id="cd11369">
    <property type="entry name" value="RNase_PH_RRP43"/>
    <property type="match status" value="1"/>
</dbReference>
<dbReference type="Proteomes" id="UP000794436">
    <property type="component" value="Unassembled WGS sequence"/>
</dbReference>
<evidence type="ECO:0000256" key="4">
    <source>
        <dbReference type="ARBA" id="ARBA00022490"/>
    </source>
</evidence>
<dbReference type="GO" id="GO:0005730">
    <property type="term" value="C:nucleolus"/>
    <property type="evidence" value="ECO:0007669"/>
    <property type="project" value="UniProtKB-SubCell"/>
</dbReference>
<protein>
    <recommendedName>
        <fullName evidence="9">Ribosomal RNA-processing protein 43</fullName>
    </recommendedName>
</protein>
<dbReference type="GO" id="GO:0034475">
    <property type="term" value="P:U4 snRNA 3'-end processing"/>
    <property type="evidence" value="ECO:0007669"/>
    <property type="project" value="TreeGrafter"/>
</dbReference>
<keyword evidence="13" id="KW-1185">Reference proteome</keyword>
<comment type="similarity">
    <text evidence="3">Belongs to the RNase PH family.</text>
</comment>
<feature type="domain" description="Exoribonuclease phosphorolytic" evidence="10">
    <location>
        <begin position="47"/>
        <end position="180"/>
    </location>
</feature>
<evidence type="ECO:0000259" key="11">
    <source>
        <dbReference type="Pfam" id="PF03725"/>
    </source>
</evidence>
<dbReference type="Gene3D" id="3.30.230.70">
    <property type="entry name" value="GHMP Kinase, N-terminal domain"/>
    <property type="match status" value="1"/>
</dbReference>
<dbReference type="EMBL" id="SPLM01000074">
    <property type="protein sequence ID" value="TMW62081.1"/>
    <property type="molecule type" value="Genomic_DNA"/>
</dbReference>
<sequence>MSMVDQSAGVALSFDSDVYRKLFPREYVNKCIENNVRPDSRLLEATRPVHIQTNVVKTAASSSLVKIGNTSVMTAVKLTVGTPAVATPDQGEIAIQVHLTPLCSTRFNLGRPSEETQSIGSQLTRIITGSRVVEMSDLSIERGKSAWKLMVDVYGVDHDGNIHDAALLSVIAALKTLQLPAVTINESDHVVSIQPDGELMPLKIQHTVYSTTFGILNNRVIVDPTNEEELLASALFTITYNSNAQLAGVHKPGGSILEPQTLHHCMSIAKKRAVLLAAAIDKAIHTSS</sequence>
<dbReference type="GO" id="GO:0071038">
    <property type="term" value="P:TRAMP-dependent tRNA surveillance pathway"/>
    <property type="evidence" value="ECO:0007669"/>
    <property type="project" value="TreeGrafter"/>
</dbReference>
<organism evidence="12 13">
    <name type="scientific">Pythium oligandrum</name>
    <name type="common">Mycoparasitic fungus</name>
    <dbReference type="NCBI Taxonomy" id="41045"/>
    <lineage>
        <taxon>Eukaryota</taxon>
        <taxon>Sar</taxon>
        <taxon>Stramenopiles</taxon>
        <taxon>Oomycota</taxon>
        <taxon>Peronosporomycetes</taxon>
        <taxon>Pythiales</taxon>
        <taxon>Pythiaceae</taxon>
        <taxon>Pythium</taxon>
    </lineage>
</organism>
<evidence type="ECO:0000256" key="2">
    <source>
        <dbReference type="ARBA" id="ARBA00004604"/>
    </source>
</evidence>
<dbReference type="InterPro" id="IPR001247">
    <property type="entry name" value="ExoRNase_PH_dom1"/>
</dbReference>
<dbReference type="GO" id="GO:0000177">
    <property type="term" value="C:cytoplasmic exosome (RNase complex)"/>
    <property type="evidence" value="ECO:0007669"/>
    <property type="project" value="TreeGrafter"/>
</dbReference>
<evidence type="ECO:0000259" key="10">
    <source>
        <dbReference type="Pfam" id="PF01138"/>
    </source>
</evidence>
<gene>
    <name evidence="12" type="ORF">Poli38472_009574</name>
</gene>
<evidence type="ECO:0000256" key="7">
    <source>
        <dbReference type="ARBA" id="ARBA00022884"/>
    </source>
</evidence>
<dbReference type="FunFam" id="3.30.230.70:FF:000017">
    <property type="entry name" value="Exosome complex component Rrp42"/>
    <property type="match status" value="1"/>
</dbReference>
<keyword evidence="7" id="KW-0694">RNA-binding</keyword>
<dbReference type="SUPFAM" id="SSF54211">
    <property type="entry name" value="Ribosomal protein S5 domain 2-like"/>
    <property type="match status" value="1"/>
</dbReference>
<evidence type="ECO:0000313" key="12">
    <source>
        <dbReference type="EMBL" id="TMW62081.1"/>
    </source>
</evidence>
<reference evidence="12" key="1">
    <citation type="submission" date="2019-03" db="EMBL/GenBank/DDBJ databases">
        <title>Long read genome sequence of the mycoparasitic Pythium oligandrum ATCC 38472 isolated from sugarbeet rhizosphere.</title>
        <authorList>
            <person name="Gaulin E."/>
        </authorList>
    </citation>
    <scope>NUCLEOTIDE SEQUENCE</scope>
    <source>
        <strain evidence="12">ATCC 38472_TT</strain>
    </source>
</reference>
<dbReference type="PANTHER" id="PTHR11097:SF9">
    <property type="entry name" value="EXOSOME COMPLEX COMPONENT RRP43"/>
    <property type="match status" value="1"/>
</dbReference>
<dbReference type="GO" id="GO:0034476">
    <property type="term" value="P:U5 snRNA 3'-end processing"/>
    <property type="evidence" value="ECO:0007669"/>
    <property type="project" value="TreeGrafter"/>
</dbReference>
<dbReference type="GO" id="GO:0035925">
    <property type="term" value="F:mRNA 3'-UTR AU-rich region binding"/>
    <property type="evidence" value="ECO:0007669"/>
    <property type="project" value="TreeGrafter"/>
</dbReference>
<name>A0A8K1CFV5_PYTOL</name>
<keyword evidence="5" id="KW-0698">rRNA processing</keyword>
<dbReference type="GO" id="GO:0000467">
    <property type="term" value="P:exonucleolytic trimming to generate mature 3'-end of 5.8S rRNA from tricistronic rRNA transcript (SSU-rRNA, 5.8S rRNA, LSU-rRNA)"/>
    <property type="evidence" value="ECO:0007669"/>
    <property type="project" value="TreeGrafter"/>
</dbReference>
<evidence type="ECO:0000313" key="13">
    <source>
        <dbReference type="Proteomes" id="UP000794436"/>
    </source>
</evidence>
<dbReference type="Pfam" id="PF01138">
    <property type="entry name" value="RNase_PH"/>
    <property type="match status" value="1"/>
</dbReference>
<feature type="domain" description="Exoribonuclease phosphorolytic" evidence="11">
    <location>
        <begin position="208"/>
        <end position="272"/>
    </location>
</feature>
<evidence type="ECO:0000256" key="5">
    <source>
        <dbReference type="ARBA" id="ARBA00022552"/>
    </source>
</evidence>
<dbReference type="AlphaFoldDB" id="A0A8K1CFV5"/>
<evidence type="ECO:0000256" key="3">
    <source>
        <dbReference type="ARBA" id="ARBA00006678"/>
    </source>
</evidence>
<dbReference type="InterPro" id="IPR036345">
    <property type="entry name" value="ExoRNase_PH_dom2_sf"/>
</dbReference>